<keyword evidence="2" id="KW-0812">Transmembrane</keyword>
<evidence type="ECO:0000313" key="4">
    <source>
        <dbReference type="EMBL" id="GIJ16095.1"/>
    </source>
</evidence>
<keyword evidence="2" id="KW-0472">Membrane</keyword>
<name>A0ABQ4IDW3_9ACTN</name>
<feature type="transmembrane region" description="Helical" evidence="2">
    <location>
        <begin position="332"/>
        <end position="352"/>
    </location>
</feature>
<proteinExistence type="predicted"/>
<dbReference type="Proteomes" id="UP000647860">
    <property type="component" value="Unassembled WGS sequence"/>
</dbReference>
<feature type="domain" description="WxL Interacting Protein peptidoglycan binding" evidence="3">
    <location>
        <begin position="77"/>
        <end position="186"/>
    </location>
</feature>
<organism evidence="4 5">
    <name type="scientific">Micromonospora gifhornensis</name>
    <dbReference type="NCBI Taxonomy" id="84594"/>
    <lineage>
        <taxon>Bacteria</taxon>
        <taxon>Bacillati</taxon>
        <taxon>Actinomycetota</taxon>
        <taxon>Actinomycetes</taxon>
        <taxon>Micromonosporales</taxon>
        <taxon>Micromonosporaceae</taxon>
        <taxon>Micromonospora</taxon>
    </lineage>
</organism>
<dbReference type="Pfam" id="PF06030">
    <property type="entry name" value="WxLIP_PGBD"/>
    <property type="match status" value="1"/>
</dbReference>
<protein>
    <recommendedName>
        <fullName evidence="3">WxL Interacting Protein peptidoglycan binding domain-containing protein</fullName>
    </recommendedName>
</protein>
<sequence>MPSATFLSRFRPAPDATASRARRSLVAVATRIGVPLGAALLALSIAPPAAAAPATPSPSPSAPGATGSNAGQQVDRFSVQPSGPKGPTGRNHFIYDVAPGSTLFDYVGVTNLSDRPLTFQVYATDAFTTVDGAFSLLPANQEPTDVGSWTRVEKKSVTVKPGKRADIRFEISVPTNATPGDHIGGVIAAVRQTGVTADGQQVQMDRRVAARVYLRVTGDVAPVLTVESMDVEYETPINPFGRTDMVVTYRLRNTGNVRLGGTGKVTVKGPFGWKLAQSEGLALPELLPGSVFTITERATGVPPAVRLTAEVELTPAMADGSVLSSVRTDKSIWAMPWLLLAALLVAGATVYLRIRRRRAVAAQANPGEKSPTSGGPAPSGAPAPSGEAAVSKPAAPSGEAAVPEQAAPSGEAQQDPAVPAQPTAATDQPGSPVAR</sequence>
<dbReference type="PANTHER" id="PTHR48125:SF10">
    <property type="entry name" value="OS12G0136300 PROTEIN"/>
    <property type="match status" value="1"/>
</dbReference>
<keyword evidence="5" id="KW-1185">Reference proteome</keyword>
<dbReference type="EMBL" id="BOPA01000019">
    <property type="protein sequence ID" value="GIJ16095.1"/>
    <property type="molecule type" value="Genomic_DNA"/>
</dbReference>
<feature type="region of interest" description="Disordered" evidence="1">
    <location>
        <begin position="51"/>
        <end position="92"/>
    </location>
</feature>
<evidence type="ECO:0000259" key="3">
    <source>
        <dbReference type="Pfam" id="PF06030"/>
    </source>
</evidence>
<feature type="compositionally biased region" description="Low complexity" evidence="1">
    <location>
        <begin position="361"/>
        <end position="391"/>
    </location>
</feature>
<gene>
    <name evidence="4" type="ORF">Vgi01_27790</name>
</gene>
<dbReference type="InterPro" id="IPR010317">
    <property type="entry name" value="WxLIP_PGBD"/>
</dbReference>
<reference evidence="4 5" key="1">
    <citation type="submission" date="2021-01" db="EMBL/GenBank/DDBJ databases">
        <title>Whole genome shotgun sequence of Verrucosispora gifhornensis NBRC 16317.</title>
        <authorList>
            <person name="Komaki H."/>
            <person name="Tamura T."/>
        </authorList>
    </citation>
    <scope>NUCLEOTIDE SEQUENCE [LARGE SCALE GENOMIC DNA]</scope>
    <source>
        <strain evidence="4 5">NBRC 16317</strain>
    </source>
</reference>
<accession>A0ABQ4IDW3</accession>
<evidence type="ECO:0000313" key="5">
    <source>
        <dbReference type="Proteomes" id="UP000647860"/>
    </source>
</evidence>
<evidence type="ECO:0000256" key="2">
    <source>
        <dbReference type="SAM" id="Phobius"/>
    </source>
</evidence>
<feature type="region of interest" description="Disordered" evidence="1">
    <location>
        <begin position="361"/>
        <end position="435"/>
    </location>
</feature>
<keyword evidence="2" id="KW-1133">Transmembrane helix</keyword>
<dbReference type="PANTHER" id="PTHR48125">
    <property type="entry name" value="LP07818P1"/>
    <property type="match status" value="1"/>
</dbReference>
<comment type="caution">
    <text evidence="4">The sequence shown here is derived from an EMBL/GenBank/DDBJ whole genome shotgun (WGS) entry which is preliminary data.</text>
</comment>
<feature type="compositionally biased region" description="Low complexity" evidence="1">
    <location>
        <begin position="62"/>
        <end position="71"/>
    </location>
</feature>
<dbReference type="RefSeq" id="WP_204291286.1">
    <property type="nucleotide sequence ID" value="NZ_BAAAGZ010000033.1"/>
</dbReference>
<evidence type="ECO:0000256" key="1">
    <source>
        <dbReference type="SAM" id="MobiDB-lite"/>
    </source>
</evidence>